<feature type="transmembrane region" description="Helical" evidence="5">
    <location>
        <begin position="397"/>
        <end position="417"/>
    </location>
</feature>
<protein>
    <submittedName>
        <fullName evidence="7">MFS transporter</fullName>
    </submittedName>
</protein>
<feature type="transmembrane region" description="Helical" evidence="5">
    <location>
        <begin position="364"/>
        <end position="385"/>
    </location>
</feature>
<evidence type="ECO:0000256" key="3">
    <source>
        <dbReference type="ARBA" id="ARBA00022989"/>
    </source>
</evidence>
<keyword evidence="2 5" id="KW-0812">Transmembrane</keyword>
<evidence type="ECO:0000256" key="4">
    <source>
        <dbReference type="ARBA" id="ARBA00023136"/>
    </source>
</evidence>
<comment type="subcellular location">
    <subcellularLocation>
        <location evidence="1">Membrane</location>
        <topology evidence="1">Multi-pass membrane protein</topology>
    </subcellularLocation>
</comment>
<evidence type="ECO:0000256" key="2">
    <source>
        <dbReference type="ARBA" id="ARBA00022692"/>
    </source>
</evidence>
<dbReference type="Gene3D" id="1.20.1250.20">
    <property type="entry name" value="MFS general substrate transporter like domains"/>
    <property type="match status" value="2"/>
</dbReference>
<feature type="transmembrane region" description="Helical" evidence="5">
    <location>
        <begin position="272"/>
        <end position="294"/>
    </location>
</feature>
<keyword evidence="8" id="KW-1185">Reference proteome</keyword>
<dbReference type="CDD" id="cd17319">
    <property type="entry name" value="MFS_ExuT_GudP_like"/>
    <property type="match status" value="1"/>
</dbReference>
<feature type="transmembrane region" description="Helical" evidence="5">
    <location>
        <begin position="306"/>
        <end position="325"/>
    </location>
</feature>
<feature type="transmembrane region" description="Helical" evidence="5">
    <location>
        <begin position="233"/>
        <end position="252"/>
    </location>
</feature>
<sequence>MTNSGQFKGKTNFRWAIVALLFFATTVNYFDRFLMGILAPLLEKEIGWTELQYGYIVSSFQFAYAAGTLLAGYVIDRLGTRWGFTLAVGLWSIASMFHAAARTWVGFAMARVGLGLSEAGNFPAAIKTVAEWFPKKERAFATGLFNGGSNVGAILAPILIPLIIAQFGSWKWVFILSGFLGVFWLVFWLILYRVPGKSRYVNQAEIDFIKDGEPDSGNIKISWYRLIKYRQTWAVALGKLFADPVWWFYLYWGAKFLNSKFGVDLKELALPLVTIYVIADLGGIAGGAISSLLIKKGKTINFSRKVTMLGSALLVLPVMTVPNYSSIVTSVGFIALAAAAHCSWSANIFTVASDLFPKNVVATVTGFATTISTLGGMLMALLVGYVLNESGTDGYKIAFAVASFGYLIAIAVIHLLAPKMEPLTNLK</sequence>
<dbReference type="InterPro" id="IPR020846">
    <property type="entry name" value="MFS_dom"/>
</dbReference>
<organism evidence="7 8">
    <name type="scientific">Maribellus comscasis</name>
    <dbReference type="NCBI Taxonomy" id="2681766"/>
    <lineage>
        <taxon>Bacteria</taxon>
        <taxon>Pseudomonadati</taxon>
        <taxon>Bacteroidota</taxon>
        <taxon>Bacteroidia</taxon>
        <taxon>Marinilabiliales</taxon>
        <taxon>Prolixibacteraceae</taxon>
        <taxon>Maribellus</taxon>
    </lineage>
</organism>
<name>A0A6I6JXT5_9BACT</name>
<dbReference type="PIRSF" id="PIRSF002808">
    <property type="entry name" value="Hexose_phosphate_transp"/>
    <property type="match status" value="1"/>
</dbReference>
<evidence type="ECO:0000313" key="8">
    <source>
        <dbReference type="Proteomes" id="UP000428260"/>
    </source>
</evidence>
<dbReference type="InterPro" id="IPR050382">
    <property type="entry name" value="MFS_Na/Anion_cotransporter"/>
</dbReference>
<feature type="transmembrane region" description="Helical" evidence="5">
    <location>
        <begin position="51"/>
        <end position="75"/>
    </location>
</feature>
<dbReference type="PANTHER" id="PTHR11662">
    <property type="entry name" value="SOLUTE CARRIER FAMILY 17"/>
    <property type="match status" value="1"/>
</dbReference>
<gene>
    <name evidence="7" type="ORF">GM418_31265</name>
</gene>
<dbReference type="SUPFAM" id="SSF103473">
    <property type="entry name" value="MFS general substrate transporter"/>
    <property type="match status" value="1"/>
</dbReference>
<dbReference type="Proteomes" id="UP000428260">
    <property type="component" value="Chromosome"/>
</dbReference>
<reference evidence="7 8" key="1">
    <citation type="submission" date="2019-11" db="EMBL/GenBank/DDBJ databases">
        <authorList>
            <person name="Zheng R.K."/>
            <person name="Sun C.M."/>
        </authorList>
    </citation>
    <scope>NUCLEOTIDE SEQUENCE [LARGE SCALE GENOMIC DNA]</scope>
    <source>
        <strain evidence="7 8">WC007</strain>
    </source>
</reference>
<feature type="transmembrane region" description="Helical" evidence="5">
    <location>
        <begin position="12"/>
        <end position="30"/>
    </location>
</feature>
<dbReference type="PANTHER" id="PTHR11662:SF285">
    <property type="entry name" value="HEXURONATE TRANSPORTER"/>
    <property type="match status" value="1"/>
</dbReference>
<dbReference type="EMBL" id="CP046401">
    <property type="protein sequence ID" value="QGY47976.1"/>
    <property type="molecule type" value="Genomic_DNA"/>
</dbReference>
<proteinExistence type="predicted"/>
<dbReference type="AlphaFoldDB" id="A0A6I6JXT5"/>
<evidence type="ECO:0000256" key="1">
    <source>
        <dbReference type="ARBA" id="ARBA00004141"/>
    </source>
</evidence>
<dbReference type="KEGG" id="mcos:GM418_31265"/>
<evidence type="ECO:0000313" key="7">
    <source>
        <dbReference type="EMBL" id="QGY47976.1"/>
    </source>
</evidence>
<dbReference type="RefSeq" id="WP_158872333.1">
    <property type="nucleotide sequence ID" value="NZ_CP046401.1"/>
</dbReference>
<feature type="domain" description="Major facilitator superfamily (MFS) profile" evidence="6">
    <location>
        <begin position="17"/>
        <end position="421"/>
    </location>
</feature>
<keyword evidence="3 5" id="KW-1133">Transmembrane helix</keyword>
<dbReference type="GO" id="GO:0016020">
    <property type="term" value="C:membrane"/>
    <property type="evidence" value="ECO:0007669"/>
    <property type="project" value="UniProtKB-SubCell"/>
</dbReference>
<dbReference type="InterPro" id="IPR011701">
    <property type="entry name" value="MFS"/>
</dbReference>
<accession>A0A6I6JXT5</accession>
<evidence type="ECO:0000259" key="6">
    <source>
        <dbReference type="PROSITE" id="PS50850"/>
    </source>
</evidence>
<keyword evidence="4 5" id="KW-0472">Membrane</keyword>
<dbReference type="InterPro" id="IPR000849">
    <property type="entry name" value="Sugar_P_transporter"/>
</dbReference>
<feature type="transmembrane region" description="Helical" evidence="5">
    <location>
        <begin position="170"/>
        <end position="191"/>
    </location>
</feature>
<dbReference type="Pfam" id="PF07690">
    <property type="entry name" value="MFS_1"/>
    <property type="match status" value="1"/>
</dbReference>
<dbReference type="InterPro" id="IPR036259">
    <property type="entry name" value="MFS_trans_sf"/>
</dbReference>
<evidence type="ECO:0000256" key="5">
    <source>
        <dbReference type="SAM" id="Phobius"/>
    </source>
</evidence>
<dbReference type="GO" id="GO:0015134">
    <property type="term" value="F:hexuronate transmembrane transporter activity"/>
    <property type="evidence" value="ECO:0007669"/>
    <property type="project" value="TreeGrafter"/>
</dbReference>
<feature type="transmembrane region" description="Helical" evidence="5">
    <location>
        <begin position="144"/>
        <end position="164"/>
    </location>
</feature>
<dbReference type="PROSITE" id="PS50850">
    <property type="entry name" value="MFS"/>
    <property type="match status" value="1"/>
</dbReference>